<protein>
    <submittedName>
        <fullName evidence="2">Uncharacterized protein</fullName>
    </submittedName>
</protein>
<gene>
    <name evidence="1" type="ORF">SAMN05192581_10535</name>
    <name evidence="2" type="ORF">SAMN05192582_1008102</name>
</gene>
<organism evidence="2 3">
    <name type="scientific">Bacteroides ovatus</name>
    <dbReference type="NCBI Taxonomy" id="28116"/>
    <lineage>
        <taxon>Bacteria</taxon>
        <taxon>Pseudomonadati</taxon>
        <taxon>Bacteroidota</taxon>
        <taxon>Bacteroidia</taxon>
        <taxon>Bacteroidales</taxon>
        <taxon>Bacteroidaceae</taxon>
        <taxon>Bacteroides</taxon>
    </lineage>
</organism>
<accession>A0A1G8DN27</accession>
<evidence type="ECO:0000313" key="3">
    <source>
        <dbReference type="Proteomes" id="UP000181870"/>
    </source>
</evidence>
<reference evidence="3 4" key="1">
    <citation type="submission" date="2016-10" db="EMBL/GenBank/DDBJ databases">
        <authorList>
            <person name="de Groot N.N."/>
        </authorList>
    </citation>
    <scope>NUCLEOTIDE SEQUENCE [LARGE SCALE GENOMIC DNA]</scope>
    <source>
        <strain evidence="1 4">NLAE-zl-C500</strain>
        <strain evidence="2 3">NLAE-zl-C57</strain>
    </source>
</reference>
<evidence type="ECO:0000313" key="2">
    <source>
        <dbReference type="EMBL" id="SDH58909.1"/>
    </source>
</evidence>
<name>A0A1G8DN27_BACOV</name>
<evidence type="ECO:0000313" key="1">
    <source>
        <dbReference type="EMBL" id="SDB78851.1"/>
    </source>
</evidence>
<proteinExistence type="predicted"/>
<dbReference type="EMBL" id="FNDO01000008">
    <property type="protein sequence ID" value="SDH58909.1"/>
    <property type="molecule type" value="Genomic_DNA"/>
</dbReference>
<dbReference type="AlphaFoldDB" id="A0A1G8DN27"/>
<evidence type="ECO:0000313" key="4">
    <source>
        <dbReference type="Proteomes" id="UP000183670"/>
    </source>
</evidence>
<dbReference type="EMBL" id="FMYE01000053">
    <property type="protein sequence ID" value="SDB78851.1"/>
    <property type="molecule type" value="Genomic_DNA"/>
</dbReference>
<dbReference type="Proteomes" id="UP000183670">
    <property type="component" value="Unassembled WGS sequence"/>
</dbReference>
<dbReference type="Proteomes" id="UP000181870">
    <property type="component" value="Unassembled WGS sequence"/>
</dbReference>
<dbReference type="RefSeq" id="WP_074559516.1">
    <property type="nucleotide sequence ID" value="NZ_FMYE01000053.1"/>
</dbReference>
<sequence>MKRILTNKEYRFIKGLKELMIKYNAVISTDAQGKIEIVVNEDNESFDFEAESTIYLGACFSDYELNELLKKNFAHIKRIKEEYKTNL</sequence>